<evidence type="ECO:0000313" key="9">
    <source>
        <dbReference type="Proteomes" id="UP000520770"/>
    </source>
</evidence>
<organism evidence="6 9">
    <name type="scientific">Aliirhizobium cellulosilyticum</name>
    <dbReference type="NCBI Taxonomy" id="393664"/>
    <lineage>
        <taxon>Bacteria</taxon>
        <taxon>Pseudomonadati</taxon>
        <taxon>Pseudomonadota</taxon>
        <taxon>Alphaproteobacteria</taxon>
        <taxon>Hyphomicrobiales</taxon>
        <taxon>Rhizobiaceae</taxon>
        <taxon>Aliirhizobium</taxon>
    </lineage>
</organism>
<dbReference type="Gene3D" id="3.40.50.2300">
    <property type="match status" value="2"/>
</dbReference>
<reference evidence="9 10" key="1">
    <citation type="submission" date="2020-08" db="EMBL/GenBank/DDBJ databases">
        <title>Genomic Encyclopedia of Type Strains, Phase IV (KMG-V): Genome sequencing to study the core and pangenomes of soil and plant-associated prokaryotes.</title>
        <authorList>
            <person name="Whitman W."/>
        </authorList>
    </citation>
    <scope>NUCLEOTIDE SEQUENCE [LARGE SCALE GENOMIC DNA]</scope>
    <source>
        <strain evidence="7 10">SEMIA 444</strain>
        <strain evidence="6 9">SEMIA 448</strain>
        <strain evidence="8 11">SEMIA 452</strain>
    </source>
</reference>
<dbReference type="Gene3D" id="3.30.70.270">
    <property type="match status" value="1"/>
</dbReference>
<dbReference type="FunFam" id="3.30.70.270:FF:000001">
    <property type="entry name" value="Diguanylate cyclase domain protein"/>
    <property type="match status" value="1"/>
</dbReference>
<dbReference type="Pfam" id="PF00990">
    <property type="entry name" value="GGDEF"/>
    <property type="match status" value="1"/>
</dbReference>
<dbReference type="SMART" id="SM00267">
    <property type="entry name" value="GGDEF"/>
    <property type="match status" value="1"/>
</dbReference>
<gene>
    <name evidence="7" type="ORF">GGE31_000936</name>
    <name evidence="6" type="ORF">GGE33_000849</name>
    <name evidence="8" type="ORF">GGE35_000934</name>
</gene>
<accession>A0A7W6S4L5</accession>
<dbReference type="AlphaFoldDB" id="A0A7W6S4L5"/>
<evidence type="ECO:0000313" key="10">
    <source>
        <dbReference type="Proteomes" id="UP000524535"/>
    </source>
</evidence>
<sequence length="444" mass="49290">MTVGRENLLSINGLRLKQGERILLVEDSVALSTLLTQRLEEETGATVTRCGSLSAARKNIAEGTFLLALTGLNLPDAPNGEILDMLLQEEIPTIVFTAMFDADTRERCTRKKIVDYIVKDGTKTVDKVVQTVSRILANSAHKILVVDDARAARSELVEILSRQNFHVLEARSGRQALEILTSDETIDLVITDHHMADMDGYELTRRIRQTRNSEQLRIIGISSSSDRLLSASFLKAGASDFIYRPFVHEELKCRIDNNVETLTQLNHLRRLAEQDYLTGLANRRHFFSTMRQHGRDATQGSIALLDIDHFKTVNDTYGHDAGDAVLQAISLVMADMCIPAKHMPARIGGEEFAICLSQLDAFQAHSFCEELRKRIEERVIEVGNRSISATISIGVVEFEPGETFENQLNAADQLLYLAKANGRNRVYSTLTIPEAINAIASAGG</sequence>
<evidence type="ECO:0000313" key="11">
    <source>
        <dbReference type="Proteomes" id="UP000576087"/>
    </source>
</evidence>
<dbReference type="PANTHER" id="PTHR45138:SF9">
    <property type="entry name" value="DIGUANYLATE CYCLASE DGCM-RELATED"/>
    <property type="match status" value="1"/>
</dbReference>
<comment type="caution">
    <text evidence="6">The sequence shown here is derived from an EMBL/GenBank/DDBJ whole genome shotgun (WGS) entry which is preliminary data.</text>
</comment>
<dbReference type="GO" id="GO:1902201">
    <property type="term" value="P:negative regulation of bacterial-type flagellum-dependent cell motility"/>
    <property type="evidence" value="ECO:0007669"/>
    <property type="project" value="TreeGrafter"/>
</dbReference>
<dbReference type="EC" id="2.7.7.65" evidence="1"/>
<dbReference type="SUPFAM" id="SSF52172">
    <property type="entry name" value="CheY-like"/>
    <property type="match status" value="2"/>
</dbReference>
<dbReference type="Proteomes" id="UP000524535">
    <property type="component" value="Unassembled WGS sequence"/>
</dbReference>
<evidence type="ECO:0000259" key="5">
    <source>
        <dbReference type="PROSITE" id="PS50887"/>
    </source>
</evidence>
<dbReference type="Proteomes" id="UP000576087">
    <property type="component" value="Unassembled WGS sequence"/>
</dbReference>
<dbReference type="GO" id="GO:0000160">
    <property type="term" value="P:phosphorelay signal transduction system"/>
    <property type="evidence" value="ECO:0007669"/>
    <property type="project" value="InterPro"/>
</dbReference>
<evidence type="ECO:0000313" key="8">
    <source>
        <dbReference type="EMBL" id="MBB4445152.1"/>
    </source>
</evidence>
<dbReference type="CDD" id="cd01949">
    <property type="entry name" value="GGDEF"/>
    <property type="match status" value="1"/>
</dbReference>
<dbReference type="InterPro" id="IPR050469">
    <property type="entry name" value="Diguanylate_Cyclase"/>
</dbReference>
<dbReference type="InterPro" id="IPR029787">
    <property type="entry name" value="Nucleotide_cyclase"/>
</dbReference>
<dbReference type="EMBL" id="JACIGY010000001">
    <property type="protein sequence ID" value="MBB4410465.1"/>
    <property type="molecule type" value="Genomic_DNA"/>
</dbReference>
<protein>
    <recommendedName>
        <fullName evidence="1">diguanylate cyclase</fullName>
        <ecNumber evidence="1">2.7.7.65</ecNumber>
    </recommendedName>
</protein>
<evidence type="ECO:0000313" key="6">
    <source>
        <dbReference type="EMBL" id="MBB4347141.1"/>
    </source>
</evidence>
<keyword evidence="3" id="KW-0597">Phosphoprotein</keyword>
<evidence type="ECO:0000259" key="4">
    <source>
        <dbReference type="PROSITE" id="PS50110"/>
    </source>
</evidence>
<comment type="catalytic activity">
    <reaction evidence="2">
        <text>2 GTP = 3',3'-c-di-GMP + 2 diphosphate</text>
        <dbReference type="Rhea" id="RHEA:24898"/>
        <dbReference type="ChEBI" id="CHEBI:33019"/>
        <dbReference type="ChEBI" id="CHEBI:37565"/>
        <dbReference type="ChEBI" id="CHEBI:58805"/>
        <dbReference type="EC" id="2.7.7.65"/>
    </reaction>
</comment>
<dbReference type="InterPro" id="IPR001789">
    <property type="entry name" value="Sig_transdc_resp-reg_receiver"/>
</dbReference>
<feature type="modified residue" description="4-aspartylphosphate" evidence="3">
    <location>
        <position position="192"/>
    </location>
</feature>
<dbReference type="GO" id="GO:0043709">
    <property type="term" value="P:cell adhesion involved in single-species biofilm formation"/>
    <property type="evidence" value="ECO:0007669"/>
    <property type="project" value="TreeGrafter"/>
</dbReference>
<name>A0A7W6S4L5_9HYPH</name>
<dbReference type="InterPro" id="IPR011006">
    <property type="entry name" value="CheY-like_superfamily"/>
</dbReference>
<dbReference type="EMBL" id="JACIGW010000001">
    <property type="protein sequence ID" value="MBB4347141.1"/>
    <property type="molecule type" value="Genomic_DNA"/>
</dbReference>
<dbReference type="PROSITE" id="PS50110">
    <property type="entry name" value="RESPONSE_REGULATORY"/>
    <property type="match status" value="2"/>
</dbReference>
<evidence type="ECO:0000256" key="3">
    <source>
        <dbReference type="PROSITE-ProRule" id="PRU00169"/>
    </source>
</evidence>
<dbReference type="PANTHER" id="PTHR45138">
    <property type="entry name" value="REGULATORY COMPONENTS OF SENSORY TRANSDUCTION SYSTEM"/>
    <property type="match status" value="1"/>
</dbReference>
<dbReference type="GO" id="GO:0052621">
    <property type="term" value="F:diguanylate cyclase activity"/>
    <property type="evidence" value="ECO:0007669"/>
    <property type="project" value="UniProtKB-EC"/>
</dbReference>
<dbReference type="InterPro" id="IPR043128">
    <property type="entry name" value="Rev_trsase/Diguanyl_cyclase"/>
</dbReference>
<dbReference type="RefSeq" id="WP_183821354.1">
    <property type="nucleotide sequence ID" value="NZ_JACIGW010000001.1"/>
</dbReference>
<dbReference type="SUPFAM" id="SSF55073">
    <property type="entry name" value="Nucleotide cyclase"/>
    <property type="match status" value="1"/>
</dbReference>
<evidence type="ECO:0000256" key="2">
    <source>
        <dbReference type="ARBA" id="ARBA00034247"/>
    </source>
</evidence>
<evidence type="ECO:0000256" key="1">
    <source>
        <dbReference type="ARBA" id="ARBA00012528"/>
    </source>
</evidence>
<proteinExistence type="predicted"/>
<dbReference type="Pfam" id="PF00072">
    <property type="entry name" value="Response_reg"/>
    <property type="match status" value="2"/>
</dbReference>
<feature type="domain" description="GGDEF" evidence="5">
    <location>
        <begin position="298"/>
        <end position="431"/>
    </location>
</feature>
<comment type="caution">
    <text evidence="3">Lacks conserved residue(s) required for the propagation of feature annotation.</text>
</comment>
<dbReference type="EMBL" id="JACIHM010000001">
    <property type="protein sequence ID" value="MBB4445152.1"/>
    <property type="molecule type" value="Genomic_DNA"/>
</dbReference>
<feature type="domain" description="Response regulatory" evidence="4">
    <location>
        <begin position="21"/>
        <end position="134"/>
    </location>
</feature>
<keyword evidence="10" id="KW-1185">Reference proteome</keyword>
<feature type="domain" description="Response regulatory" evidence="4">
    <location>
        <begin position="142"/>
        <end position="259"/>
    </location>
</feature>
<evidence type="ECO:0000313" key="7">
    <source>
        <dbReference type="EMBL" id="MBB4410465.1"/>
    </source>
</evidence>
<dbReference type="GO" id="GO:0005886">
    <property type="term" value="C:plasma membrane"/>
    <property type="evidence" value="ECO:0007669"/>
    <property type="project" value="TreeGrafter"/>
</dbReference>
<dbReference type="Proteomes" id="UP000520770">
    <property type="component" value="Unassembled WGS sequence"/>
</dbReference>
<dbReference type="SMART" id="SM00448">
    <property type="entry name" value="REC"/>
    <property type="match status" value="2"/>
</dbReference>
<dbReference type="NCBIfam" id="TIGR00254">
    <property type="entry name" value="GGDEF"/>
    <property type="match status" value="1"/>
</dbReference>
<dbReference type="InterPro" id="IPR000160">
    <property type="entry name" value="GGDEF_dom"/>
</dbReference>
<dbReference type="PROSITE" id="PS50887">
    <property type="entry name" value="GGDEF"/>
    <property type="match status" value="1"/>
</dbReference>